<gene>
    <name evidence="2" type="ORF">ACFFF6_13370</name>
</gene>
<dbReference type="EMBL" id="JBHLSV010000017">
    <property type="protein sequence ID" value="MFC0674952.1"/>
    <property type="molecule type" value="Genomic_DNA"/>
</dbReference>
<dbReference type="RefSeq" id="WP_376981521.1">
    <property type="nucleotide sequence ID" value="NZ_JBHLSV010000017.1"/>
</dbReference>
<name>A0ABV6RF12_9MICO</name>
<feature type="compositionally biased region" description="Low complexity" evidence="1">
    <location>
        <begin position="66"/>
        <end position="92"/>
    </location>
</feature>
<sequence>MVLVWAPWATPSRPGVTVLRELDRRARREGRPVSSWQLPAPSDEELTAWHLEVLPTWLCFEKAEAPDPAGDAAATPSGASCADEARSAAAPSAAPPPAVLDAVDTARLLPADPDAEDLPSALLLEDRSGSERPGRWVETVRVSGAAPKHEIATGVYASAPFLPGHAPGTAR</sequence>
<protein>
    <submittedName>
        <fullName evidence="2">Uncharacterized protein</fullName>
    </submittedName>
</protein>
<dbReference type="Proteomes" id="UP001589793">
    <property type="component" value="Unassembled WGS sequence"/>
</dbReference>
<comment type="caution">
    <text evidence="2">The sequence shown here is derived from an EMBL/GenBank/DDBJ whole genome shotgun (WGS) entry which is preliminary data.</text>
</comment>
<evidence type="ECO:0000313" key="2">
    <source>
        <dbReference type="EMBL" id="MFC0674952.1"/>
    </source>
</evidence>
<reference evidence="2 3" key="1">
    <citation type="submission" date="2024-09" db="EMBL/GenBank/DDBJ databases">
        <authorList>
            <person name="Sun Q."/>
            <person name="Mori K."/>
        </authorList>
    </citation>
    <scope>NUCLEOTIDE SEQUENCE [LARGE SCALE GENOMIC DNA]</scope>
    <source>
        <strain evidence="2 3">CICC 10874</strain>
    </source>
</reference>
<evidence type="ECO:0000256" key="1">
    <source>
        <dbReference type="SAM" id="MobiDB-lite"/>
    </source>
</evidence>
<keyword evidence="3" id="KW-1185">Reference proteome</keyword>
<organism evidence="2 3">
    <name type="scientific">Brachybacterium hainanense</name>
    <dbReference type="NCBI Taxonomy" id="1541174"/>
    <lineage>
        <taxon>Bacteria</taxon>
        <taxon>Bacillati</taxon>
        <taxon>Actinomycetota</taxon>
        <taxon>Actinomycetes</taxon>
        <taxon>Micrococcales</taxon>
        <taxon>Dermabacteraceae</taxon>
        <taxon>Brachybacterium</taxon>
    </lineage>
</organism>
<evidence type="ECO:0000313" key="3">
    <source>
        <dbReference type="Proteomes" id="UP001589793"/>
    </source>
</evidence>
<feature type="region of interest" description="Disordered" evidence="1">
    <location>
        <begin position="66"/>
        <end position="98"/>
    </location>
</feature>
<accession>A0ABV6RF12</accession>
<proteinExistence type="predicted"/>